<dbReference type="Proteomes" id="UP001144612">
    <property type="component" value="Unassembled WGS sequence"/>
</dbReference>
<feature type="transmembrane region" description="Helical" evidence="1">
    <location>
        <begin position="47"/>
        <end position="67"/>
    </location>
</feature>
<dbReference type="PANTHER" id="PTHR37305:SF1">
    <property type="entry name" value="MEMBRANE PROTEIN"/>
    <property type="match status" value="1"/>
</dbReference>
<sequence>MLNYIKAELYRNFNRAYYWGYIGVLSALGIVMNIISLNGKMNVNLKGMFEFFTIILGAGMFLVLPIMDMVTAEERKNETLKNIVSFGVSRNKLVLSKIISTIILSLIAVIVILSTFFGSAVIIFGIGQDFSLNVLNTFMIKLLVSIILWTAAVSMGIFISFFFKSNVTFTFVYIGLFSMSKNIIKLLTTLVSDKFKYISNILITTQFDKISPQSATNDTLIFASLVGAVYIIVFTILTMLYVRKMEVK</sequence>
<organism evidence="2 3">
    <name type="scientific">Clostridium brassicae</name>
    <dbReference type="NCBI Taxonomy" id="2999072"/>
    <lineage>
        <taxon>Bacteria</taxon>
        <taxon>Bacillati</taxon>
        <taxon>Bacillota</taxon>
        <taxon>Clostridia</taxon>
        <taxon>Eubacteriales</taxon>
        <taxon>Clostridiaceae</taxon>
        <taxon>Clostridium</taxon>
    </lineage>
</organism>
<keyword evidence="3" id="KW-1185">Reference proteome</keyword>
<keyword evidence="1" id="KW-0472">Membrane</keyword>
<feature type="transmembrane region" description="Helical" evidence="1">
    <location>
        <begin position="138"/>
        <end position="163"/>
    </location>
</feature>
<feature type="transmembrane region" description="Helical" evidence="1">
    <location>
        <begin position="16"/>
        <end position="35"/>
    </location>
</feature>
<evidence type="ECO:0000313" key="2">
    <source>
        <dbReference type="EMBL" id="MCY6960410.1"/>
    </source>
</evidence>
<protein>
    <submittedName>
        <fullName evidence="2">ABC transporter permease</fullName>
    </submittedName>
</protein>
<feature type="transmembrane region" description="Helical" evidence="1">
    <location>
        <begin position="220"/>
        <end position="242"/>
    </location>
</feature>
<keyword evidence="1" id="KW-1133">Transmembrane helix</keyword>
<dbReference type="Pfam" id="PF12730">
    <property type="entry name" value="ABC2_membrane_4"/>
    <property type="match status" value="1"/>
</dbReference>
<accession>A0ABT4DDM3</accession>
<name>A0ABT4DDM3_9CLOT</name>
<evidence type="ECO:0000313" key="3">
    <source>
        <dbReference type="Proteomes" id="UP001144612"/>
    </source>
</evidence>
<dbReference type="RefSeq" id="WP_268062847.1">
    <property type="nucleotide sequence ID" value="NZ_JAPQFJ010000027.1"/>
</dbReference>
<gene>
    <name evidence="2" type="ORF">OW729_17525</name>
</gene>
<dbReference type="EMBL" id="JAPQFJ010000027">
    <property type="protein sequence ID" value="MCY6960410.1"/>
    <property type="molecule type" value="Genomic_DNA"/>
</dbReference>
<reference evidence="2" key="1">
    <citation type="submission" date="2022-12" db="EMBL/GenBank/DDBJ databases">
        <title>Clostridium sp. nov., isolated from industrial wastewater.</title>
        <authorList>
            <person name="Jiayan W."/>
        </authorList>
    </citation>
    <scope>NUCLEOTIDE SEQUENCE</scope>
    <source>
        <strain evidence="2">ZC22-4</strain>
    </source>
</reference>
<dbReference type="PANTHER" id="PTHR37305">
    <property type="entry name" value="INTEGRAL MEMBRANE PROTEIN-RELATED"/>
    <property type="match status" value="1"/>
</dbReference>
<comment type="caution">
    <text evidence="2">The sequence shown here is derived from an EMBL/GenBank/DDBJ whole genome shotgun (WGS) entry which is preliminary data.</text>
</comment>
<keyword evidence="1" id="KW-0812">Transmembrane</keyword>
<evidence type="ECO:0000256" key="1">
    <source>
        <dbReference type="SAM" id="Phobius"/>
    </source>
</evidence>
<feature type="transmembrane region" description="Helical" evidence="1">
    <location>
        <begin position="98"/>
        <end position="126"/>
    </location>
</feature>
<proteinExistence type="predicted"/>